<dbReference type="GO" id="GO:0046961">
    <property type="term" value="F:proton-transporting ATPase activity, rotational mechanism"/>
    <property type="evidence" value="ECO:0007669"/>
    <property type="project" value="InterPro"/>
</dbReference>
<dbReference type="GO" id="GO:0007035">
    <property type="term" value="P:vacuolar acidification"/>
    <property type="evidence" value="ECO:0007669"/>
    <property type="project" value="TreeGrafter"/>
</dbReference>
<evidence type="ECO:0000256" key="6">
    <source>
        <dbReference type="ARBA" id="ARBA00023065"/>
    </source>
</evidence>
<evidence type="ECO:0000256" key="9">
    <source>
        <dbReference type="ARBA" id="ARBA00068671"/>
    </source>
</evidence>
<dbReference type="GO" id="GO:0016471">
    <property type="term" value="C:vacuolar proton-transporting V-type ATPase complex"/>
    <property type="evidence" value="ECO:0007669"/>
    <property type="project" value="TreeGrafter"/>
</dbReference>
<evidence type="ECO:0000256" key="1">
    <source>
        <dbReference type="ARBA" id="ARBA00004141"/>
    </source>
</evidence>
<dbReference type="GO" id="GO:0051117">
    <property type="term" value="F:ATPase binding"/>
    <property type="evidence" value="ECO:0007669"/>
    <property type="project" value="TreeGrafter"/>
</dbReference>
<keyword evidence="5 10" id="KW-1133">Transmembrane helix</keyword>
<protein>
    <recommendedName>
        <fullName evidence="9 10">A-type ATP synthase subunit I</fullName>
    </recommendedName>
</protein>
<dbReference type="Pfam" id="PF01496">
    <property type="entry name" value="V_ATPase_I"/>
    <property type="match status" value="2"/>
</dbReference>
<comment type="similarity">
    <text evidence="2 10">Belongs to the V-ATPase 116 kDa subunit family.</text>
</comment>
<feature type="transmembrane region" description="Helical" evidence="10">
    <location>
        <begin position="411"/>
        <end position="430"/>
    </location>
</feature>
<evidence type="ECO:0000313" key="12">
    <source>
        <dbReference type="Proteomes" id="UP000196694"/>
    </source>
</evidence>
<accession>A0A211YM16</accession>
<name>A0A211YM16_9CREN</name>
<feature type="transmembrane region" description="Helical" evidence="10">
    <location>
        <begin position="565"/>
        <end position="587"/>
    </location>
</feature>
<comment type="subcellular location">
    <subcellularLocation>
        <location evidence="1">Membrane</location>
        <topology evidence="1">Multi-pass membrane protein</topology>
    </subcellularLocation>
</comment>
<reference evidence="11 12" key="1">
    <citation type="submission" date="2017-05" db="EMBL/GenBank/DDBJ databases">
        <title>The draft genome of the hyperthermophilic archaeon 'Pyrodictium delaneyi strain Hulk', an iron and nitrate reducer, reveals the capacity for sulfate reduction.</title>
        <authorList>
            <person name="Demey L.M."/>
            <person name="Miller C."/>
            <person name="Manzella M."/>
            <person name="Reguera G."/>
            <person name="Kashefi K."/>
        </authorList>
    </citation>
    <scope>NUCLEOTIDE SEQUENCE [LARGE SCALE GENOMIC DNA]</scope>
    <source>
        <strain evidence="11 12">Hulk</strain>
    </source>
</reference>
<evidence type="ECO:0000256" key="3">
    <source>
        <dbReference type="ARBA" id="ARBA00022448"/>
    </source>
</evidence>
<dbReference type="EMBL" id="NCQP01000008">
    <property type="protein sequence ID" value="OWJ53867.1"/>
    <property type="molecule type" value="Genomic_DNA"/>
</dbReference>
<dbReference type="OrthoDB" id="85892at2157"/>
<organism evidence="11 12">
    <name type="scientific">Pyrodictium delaneyi</name>
    <dbReference type="NCBI Taxonomy" id="1273541"/>
    <lineage>
        <taxon>Archaea</taxon>
        <taxon>Thermoproteota</taxon>
        <taxon>Thermoprotei</taxon>
        <taxon>Desulfurococcales</taxon>
        <taxon>Pyrodictiaceae</taxon>
        <taxon>Pyrodictium</taxon>
    </lineage>
</organism>
<evidence type="ECO:0000256" key="10">
    <source>
        <dbReference type="RuleBase" id="RU361189"/>
    </source>
</evidence>
<dbReference type="InterPro" id="IPR002490">
    <property type="entry name" value="V-ATPase_116kDa_su"/>
</dbReference>
<dbReference type="PANTHER" id="PTHR11629:SF63">
    <property type="entry name" value="V-TYPE PROTON ATPASE SUBUNIT A"/>
    <property type="match status" value="1"/>
</dbReference>
<evidence type="ECO:0000256" key="8">
    <source>
        <dbReference type="ARBA" id="ARBA00059506"/>
    </source>
</evidence>
<dbReference type="AlphaFoldDB" id="A0A211YM16"/>
<evidence type="ECO:0000313" key="11">
    <source>
        <dbReference type="EMBL" id="OWJ53867.1"/>
    </source>
</evidence>
<keyword evidence="6 10" id="KW-0406">Ion transport</keyword>
<feature type="transmembrane region" description="Helical" evidence="10">
    <location>
        <begin position="523"/>
        <end position="545"/>
    </location>
</feature>
<comment type="caution">
    <text evidence="11">The sequence shown here is derived from an EMBL/GenBank/DDBJ whole genome shotgun (WGS) entry which is preliminary data.</text>
</comment>
<feature type="transmembrane region" description="Helical" evidence="10">
    <location>
        <begin position="647"/>
        <end position="667"/>
    </location>
</feature>
<sequence length="705" mass="76261">MIGVLAVAATATLIAQSTSQTYIIIPRDRLAYALKALAECNCFHPEPEQHAAGSEFSARIRHIKNELDTLEQRLREMLKVAESTGLGEEQAVSEQVLRLSKTTDMGLSRVIEQLTTAIQDIEKLVERLAQLKSPESELATLLAVLETYSFIDVDIEALKRGSYIRAKVYRVPTDRTQAFLRDLETVGAIAGLHVSGIETNMDTVVVAYPAWLEAEVGKTALRNRATPLEIPEDMPRIPSEALKKVRKELDELPVVLKRHLPKLREALAVIDAAKSLLSLLEATKLTQLVAVVSGYVAPEKEPVLRRTLESLGAGYVGVMATPSMEGHHGHGEEELPPSYFTIPSKLTPFASLLEMAGHPRPREFVPLALLAVTLPIVYGFMFPDLGHGLALLLAGYYLFYKKMGNRDLGRLVMIFGVAAMAVGFFAGEFFGPHPAVAGWLDAIWHGHPPLASPLHPFVKEMAAGGLHGGEELAEEAKLLIFHAIYVSLAIGSLLLALSSWISVANGALLRDKEVLAAGIGKSLVFTGILIAIVIGGMVGSGGTAIERAGSVLYDAGLTLTPQTALGTLVRLMVTVGLLVLLASPILFGHGSTGERIVNGVMEAFDVLLMAIGNTASFMRIMGLMLAHSGLMFGFTILAFIAGPVLGAIAYILGNLLVIGLEALVAYAHSLRLHFYEMFSKFYMDGGRPYSPVRMPELVKLEIEKR</sequence>
<evidence type="ECO:0000256" key="2">
    <source>
        <dbReference type="ARBA" id="ARBA00009904"/>
    </source>
</evidence>
<keyword evidence="3 10" id="KW-0813">Transport</keyword>
<comment type="function">
    <text evidence="8">Component of the A-type ATP synthase that produces ATP from ADP in the presence of a proton gradient across the membrane.</text>
</comment>
<evidence type="ECO:0000256" key="5">
    <source>
        <dbReference type="ARBA" id="ARBA00022989"/>
    </source>
</evidence>
<dbReference type="GO" id="GO:0033179">
    <property type="term" value="C:proton-transporting V-type ATPase, V0 domain"/>
    <property type="evidence" value="ECO:0007669"/>
    <property type="project" value="InterPro"/>
</dbReference>
<evidence type="ECO:0000256" key="4">
    <source>
        <dbReference type="ARBA" id="ARBA00022692"/>
    </source>
</evidence>
<evidence type="ECO:0000256" key="7">
    <source>
        <dbReference type="ARBA" id="ARBA00023136"/>
    </source>
</evidence>
<feature type="transmembrane region" description="Helical" evidence="10">
    <location>
        <begin position="376"/>
        <end position="399"/>
    </location>
</feature>
<keyword evidence="12" id="KW-1185">Reference proteome</keyword>
<dbReference type="PANTHER" id="PTHR11629">
    <property type="entry name" value="VACUOLAR PROTON ATPASES"/>
    <property type="match status" value="1"/>
</dbReference>
<proteinExistence type="inferred from homology"/>
<keyword evidence="4 10" id="KW-0812">Transmembrane</keyword>
<keyword evidence="7 10" id="KW-0472">Membrane</keyword>
<feature type="transmembrane region" description="Helical" evidence="10">
    <location>
        <begin position="479"/>
        <end position="503"/>
    </location>
</feature>
<dbReference type="Proteomes" id="UP000196694">
    <property type="component" value="Unassembled WGS sequence"/>
</dbReference>
<gene>
    <name evidence="11" type="ORF">Pdsh_10145</name>
</gene>